<feature type="chain" id="PRO_5046567011" evidence="1">
    <location>
        <begin position="22"/>
        <end position="213"/>
    </location>
</feature>
<gene>
    <name evidence="3" type="ORF">SR858_07005</name>
</gene>
<feature type="signal peptide" evidence="1">
    <location>
        <begin position="1"/>
        <end position="21"/>
    </location>
</feature>
<dbReference type="Pfam" id="PF07589">
    <property type="entry name" value="PEP-CTERM"/>
    <property type="match status" value="1"/>
</dbReference>
<accession>A0ABZ0Y3N2</accession>
<evidence type="ECO:0000256" key="1">
    <source>
        <dbReference type="SAM" id="SignalP"/>
    </source>
</evidence>
<protein>
    <submittedName>
        <fullName evidence="3">PEP-CTERM sorting domain-containing protein</fullName>
    </submittedName>
</protein>
<dbReference type="EMBL" id="CP140152">
    <property type="protein sequence ID" value="WQH06077.1"/>
    <property type="molecule type" value="Genomic_DNA"/>
</dbReference>
<sequence length="213" mass="22123">MNLRTLALSVLLAGAAGSAAAAVTATTGNSAILAGYNHAATFEGNAALSNTWTEDGLLFFASGSASNNGCGYAGIDCYDAPNELSPAFSGNYLATAGSNAYIGIRVADGRDFTSIEFGVGSGYLNRHGYWTTYLDGLLTGSGNFSGASVLGLSDVRGMDEVRFYAFSTANRTSGFSAAAIDNVRVLAVPEPQTWAMLMGGLALIGWRRRANRR</sequence>
<keyword evidence="1" id="KW-0732">Signal</keyword>
<evidence type="ECO:0000259" key="2">
    <source>
        <dbReference type="Pfam" id="PF07589"/>
    </source>
</evidence>
<dbReference type="RefSeq" id="WP_019922032.1">
    <property type="nucleotide sequence ID" value="NZ_CP140152.1"/>
</dbReference>
<dbReference type="NCBIfam" id="TIGR02595">
    <property type="entry name" value="PEP_CTERM"/>
    <property type="match status" value="1"/>
</dbReference>
<evidence type="ECO:0000313" key="3">
    <source>
        <dbReference type="EMBL" id="WQH06077.1"/>
    </source>
</evidence>
<evidence type="ECO:0000313" key="4">
    <source>
        <dbReference type="Proteomes" id="UP001326110"/>
    </source>
</evidence>
<dbReference type="Proteomes" id="UP001326110">
    <property type="component" value="Chromosome"/>
</dbReference>
<name>A0ABZ0Y3N2_9BURK</name>
<keyword evidence="4" id="KW-1185">Reference proteome</keyword>
<dbReference type="InterPro" id="IPR013424">
    <property type="entry name" value="Ice-binding_C"/>
</dbReference>
<feature type="domain" description="Ice-binding protein C-terminal" evidence="2">
    <location>
        <begin position="187"/>
        <end position="209"/>
    </location>
</feature>
<reference evidence="3 4" key="1">
    <citation type="submission" date="2023-11" db="EMBL/GenBank/DDBJ databases">
        <title>MicrobeMod: A computational toolkit for identifying prokaryotic methylation and restriction-modification with nanopore sequencing.</title>
        <authorList>
            <person name="Crits-Christoph A."/>
            <person name="Kang S.C."/>
            <person name="Lee H."/>
            <person name="Ostrov N."/>
        </authorList>
    </citation>
    <scope>NUCLEOTIDE SEQUENCE [LARGE SCALE GENOMIC DNA]</scope>
    <source>
        <strain evidence="3 4">ATCC 25935</strain>
    </source>
</reference>
<dbReference type="GeneID" id="43163759"/>
<organism evidence="3 4">
    <name type="scientific">Duganella zoogloeoides</name>
    <dbReference type="NCBI Taxonomy" id="75659"/>
    <lineage>
        <taxon>Bacteria</taxon>
        <taxon>Pseudomonadati</taxon>
        <taxon>Pseudomonadota</taxon>
        <taxon>Betaproteobacteria</taxon>
        <taxon>Burkholderiales</taxon>
        <taxon>Oxalobacteraceae</taxon>
        <taxon>Telluria group</taxon>
        <taxon>Duganella</taxon>
    </lineage>
</organism>
<proteinExistence type="predicted"/>